<accession>A0A1A6B6S3</accession>
<reference evidence="1 2" key="1">
    <citation type="submission" date="2016-06" db="EMBL/GenBank/DDBJ databases">
        <authorList>
            <person name="Kjaerup R.B."/>
            <person name="Dalgaard T.S."/>
            <person name="Juul-Madsen H.R."/>
        </authorList>
    </citation>
    <scope>NUCLEOTIDE SEQUENCE [LARGE SCALE GENOMIC DNA]</scope>
    <source>
        <strain evidence="1 2">1245752.6</strain>
    </source>
</reference>
<sequence length="106" mass="11233">MVGHREVSAALHTRFSRREGAGAPVNVQPVGVFEPKHSGAHCTEECPDDRPGQHVGEFGDPHVAEPAGAGLIRLAAAVGKPWWAENGSFDAARMRARDGTAKQELG</sequence>
<proteinExistence type="predicted"/>
<organism evidence="1 2">
    <name type="scientific">Mycobacterium gordonae</name>
    <dbReference type="NCBI Taxonomy" id="1778"/>
    <lineage>
        <taxon>Bacteria</taxon>
        <taxon>Bacillati</taxon>
        <taxon>Actinomycetota</taxon>
        <taxon>Actinomycetes</taxon>
        <taxon>Mycobacteriales</taxon>
        <taxon>Mycobacteriaceae</taxon>
        <taxon>Mycobacterium</taxon>
    </lineage>
</organism>
<dbReference type="AlphaFoldDB" id="A0A1A6B6S3"/>
<comment type="caution">
    <text evidence="1">The sequence shown here is derived from an EMBL/GenBank/DDBJ whole genome shotgun (WGS) entry which is preliminary data.</text>
</comment>
<gene>
    <name evidence="1" type="ORF">A9W98_04270</name>
</gene>
<evidence type="ECO:0000313" key="1">
    <source>
        <dbReference type="EMBL" id="OBR98046.1"/>
    </source>
</evidence>
<dbReference type="EMBL" id="MAEM01000552">
    <property type="protein sequence ID" value="OBR98046.1"/>
    <property type="molecule type" value="Genomic_DNA"/>
</dbReference>
<dbReference type="Proteomes" id="UP000093757">
    <property type="component" value="Unassembled WGS sequence"/>
</dbReference>
<evidence type="ECO:0000313" key="2">
    <source>
        <dbReference type="Proteomes" id="UP000093757"/>
    </source>
</evidence>
<protein>
    <submittedName>
        <fullName evidence="1">Uncharacterized protein</fullName>
    </submittedName>
</protein>
<name>A0A1A6B6S3_MYCGO</name>